<evidence type="ECO:0000256" key="1">
    <source>
        <dbReference type="SAM" id="MobiDB-lite"/>
    </source>
</evidence>
<gene>
    <name evidence="2" type="ORF">PG991_011654</name>
</gene>
<sequence length="175" mass="18366">MCLAGNDGRMGFVSYSTVKASSLGQSKRQATGEEPDTTTLTVAVRLCPPSAVLFSVFSSSTPSRPSCPRRLRGEKASTLFSAGEDPDSDRPPHCSLTLLPDVPASCMMAHLAAATPFSTERAVHNEPNSSELNGVLGAVEPPTTVEPQPRVRTPVPHDGCPANDLVGPGALPDNW</sequence>
<dbReference type="EMBL" id="JAQQWI010000016">
    <property type="protein sequence ID" value="KAK8009103.1"/>
    <property type="molecule type" value="Genomic_DNA"/>
</dbReference>
<feature type="region of interest" description="Disordered" evidence="1">
    <location>
        <begin position="124"/>
        <end position="175"/>
    </location>
</feature>
<proteinExistence type="predicted"/>
<reference evidence="2 3" key="1">
    <citation type="submission" date="2023-01" db="EMBL/GenBank/DDBJ databases">
        <title>Analysis of 21 Apiospora genomes using comparative genomics revels a genus with tremendous synthesis potential of carbohydrate active enzymes and secondary metabolites.</title>
        <authorList>
            <person name="Sorensen T."/>
        </authorList>
    </citation>
    <scope>NUCLEOTIDE SEQUENCE [LARGE SCALE GENOMIC DNA]</scope>
    <source>
        <strain evidence="2 3">CBS 20057</strain>
    </source>
</reference>
<dbReference type="Proteomes" id="UP001396898">
    <property type="component" value="Unassembled WGS sequence"/>
</dbReference>
<organism evidence="2 3">
    <name type="scientific">Apiospora marii</name>
    <dbReference type="NCBI Taxonomy" id="335849"/>
    <lineage>
        <taxon>Eukaryota</taxon>
        <taxon>Fungi</taxon>
        <taxon>Dikarya</taxon>
        <taxon>Ascomycota</taxon>
        <taxon>Pezizomycotina</taxon>
        <taxon>Sordariomycetes</taxon>
        <taxon>Xylariomycetidae</taxon>
        <taxon>Amphisphaeriales</taxon>
        <taxon>Apiosporaceae</taxon>
        <taxon>Apiospora</taxon>
    </lineage>
</organism>
<accession>A0ABR1REU6</accession>
<evidence type="ECO:0000313" key="2">
    <source>
        <dbReference type="EMBL" id="KAK8009103.1"/>
    </source>
</evidence>
<protein>
    <submittedName>
        <fullName evidence="2">Uncharacterized protein</fullName>
    </submittedName>
</protein>
<comment type="caution">
    <text evidence="2">The sequence shown here is derived from an EMBL/GenBank/DDBJ whole genome shotgun (WGS) entry which is preliminary data.</text>
</comment>
<keyword evidence="3" id="KW-1185">Reference proteome</keyword>
<evidence type="ECO:0000313" key="3">
    <source>
        <dbReference type="Proteomes" id="UP001396898"/>
    </source>
</evidence>
<name>A0ABR1REU6_9PEZI</name>